<keyword evidence="1" id="KW-0472">Membrane</keyword>
<proteinExistence type="predicted"/>
<dbReference type="Proteomes" id="UP000266861">
    <property type="component" value="Unassembled WGS sequence"/>
</dbReference>
<organism evidence="2 3">
    <name type="scientific">Diversispora epigaea</name>
    <dbReference type="NCBI Taxonomy" id="1348612"/>
    <lineage>
        <taxon>Eukaryota</taxon>
        <taxon>Fungi</taxon>
        <taxon>Fungi incertae sedis</taxon>
        <taxon>Mucoromycota</taxon>
        <taxon>Glomeromycotina</taxon>
        <taxon>Glomeromycetes</taxon>
        <taxon>Diversisporales</taxon>
        <taxon>Diversisporaceae</taxon>
        <taxon>Diversispora</taxon>
    </lineage>
</organism>
<evidence type="ECO:0000256" key="1">
    <source>
        <dbReference type="SAM" id="Phobius"/>
    </source>
</evidence>
<keyword evidence="3" id="KW-1185">Reference proteome</keyword>
<gene>
    <name evidence="2" type="ORF">Glove_78g18</name>
</gene>
<name>A0A397JB20_9GLOM</name>
<feature type="transmembrane region" description="Helical" evidence="1">
    <location>
        <begin position="92"/>
        <end position="110"/>
    </location>
</feature>
<keyword evidence="1" id="KW-0812">Transmembrane</keyword>
<accession>A0A397JB20</accession>
<feature type="transmembrane region" description="Helical" evidence="1">
    <location>
        <begin position="33"/>
        <end position="57"/>
    </location>
</feature>
<comment type="caution">
    <text evidence="2">The sequence shown here is derived from an EMBL/GenBank/DDBJ whole genome shotgun (WGS) entry which is preliminary data.</text>
</comment>
<keyword evidence="1" id="KW-1133">Transmembrane helix</keyword>
<evidence type="ECO:0000313" key="2">
    <source>
        <dbReference type="EMBL" id="RHZ84717.1"/>
    </source>
</evidence>
<dbReference type="EMBL" id="PQFF01000074">
    <property type="protein sequence ID" value="RHZ84717.1"/>
    <property type="molecule type" value="Genomic_DNA"/>
</dbReference>
<protein>
    <submittedName>
        <fullName evidence="2">Uncharacterized protein</fullName>
    </submittedName>
</protein>
<evidence type="ECO:0000313" key="3">
    <source>
        <dbReference type="Proteomes" id="UP000266861"/>
    </source>
</evidence>
<sequence>MEVDGDKYPLGDSGIPKDGEFKSHRWVKTINDYSGIIALSVTACFLVIFITYTIVIVKRRKNVLEVWEYFLVYFHLNKEKVENNDKTRPARIFSFPFLAAGLVLVVFYNIQKMSNNPQVSLESLPNFMSPSILLCPYNGDKTSFNAAYYTADVNQIDKLNLTSEGVVNMTNYYEIVDKSNGIIAEAEERYRSVLLFFVFQ</sequence>
<dbReference type="AlphaFoldDB" id="A0A397JB20"/>
<reference evidence="2 3" key="1">
    <citation type="submission" date="2018-08" db="EMBL/GenBank/DDBJ databases">
        <title>Genome and evolution of the arbuscular mycorrhizal fungus Diversispora epigaea (formerly Glomus versiforme) and its bacterial endosymbionts.</title>
        <authorList>
            <person name="Sun X."/>
            <person name="Fei Z."/>
            <person name="Harrison M."/>
        </authorList>
    </citation>
    <scope>NUCLEOTIDE SEQUENCE [LARGE SCALE GENOMIC DNA]</scope>
    <source>
        <strain evidence="2 3">IT104</strain>
    </source>
</reference>